<organism evidence="1 2">
    <name type="scientific">Chryseobacterium taeanense</name>
    <dbReference type="NCBI Taxonomy" id="311334"/>
    <lineage>
        <taxon>Bacteria</taxon>
        <taxon>Pseudomonadati</taxon>
        <taxon>Bacteroidota</taxon>
        <taxon>Flavobacteriia</taxon>
        <taxon>Flavobacteriales</taxon>
        <taxon>Weeksellaceae</taxon>
        <taxon>Chryseobacterium group</taxon>
        <taxon>Chryseobacterium</taxon>
    </lineage>
</organism>
<reference evidence="2" key="1">
    <citation type="submission" date="2016-10" db="EMBL/GenBank/DDBJ databases">
        <authorList>
            <person name="Varghese N."/>
            <person name="Submissions S."/>
        </authorList>
    </citation>
    <scope>NUCLEOTIDE SEQUENCE [LARGE SCALE GENOMIC DNA]</scope>
    <source>
        <strain evidence="2">DSM 17071</strain>
    </source>
</reference>
<sequence length="91" mass="10833">MENKNTEINELLVRLNEESLQDYKIVDFWEADTTAIGIQIGNNLIYISTFNYETTHKYNVIIEKYDTGEIIEQEKEIIYNELIEMIQKIKI</sequence>
<accession>A0A1G8GWX1</accession>
<keyword evidence="2" id="KW-1185">Reference proteome</keyword>
<proteinExistence type="predicted"/>
<dbReference type="AlphaFoldDB" id="A0A1G8GWX1"/>
<dbReference type="EMBL" id="FNDW01000003">
    <property type="protein sequence ID" value="SDH98884.1"/>
    <property type="molecule type" value="Genomic_DNA"/>
</dbReference>
<name>A0A1G8GWX1_9FLAO</name>
<dbReference type="OrthoDB" id="982884at2"/>
<dbReference type="RefSeq" id="WP_089856200.1">
    <property type="nucleotide sequence ID" value="NZ_FNDW01000003.1"/>
</dbReference>
<evidence type="ECO:0000313" key="1">
    <source>
        <dbReference type="EMBL" id="SDH98884.1"/>
    </source>
</evidence>
<dbReference type="Proteomes" id="UP000198869">
    <property type="component" value="Unassembled WGS sequence"/>
</dbReference>
<evidence type="ECO:0000313" key="2">
    <source>
        <dbReference type="Proteomes" id="UP000198869"/>
    </source>
</evidence>
<gene>
    <name evidence="1" type="ORF">SAMN05421846_103144</name>
</gene>
<protein>
    <submittedName>
        <fullName evidence="1">Uncharacterized protein</fullName>
    </submittedName>
</protein>